<evidence type="ECO:0000313" key="2">
    <source>
        <dbReference type="Proteomes" id="UP000199118"/>
    </source>
</evidence>
<reference evidence="1 2" key="1">
    <citation type="submission" date="2016-10" db="EMBL/GenBank/DDBJ databases">
        <authorList>
            <person name="de Groot N.N."/>
        </authorList>
    </citation>
    <scope>NUCLEOTIDE SEQUENCE [LARGE SCALE GENOMIC DNA]</scope>
    <source>
        <strain evidence="1 2">DSM 17890</strain>
    </source>
</reference>
<accession>A0A1H3E0N2</accession>
<dbReference type="EMBL" id="FNMZ01000009">
    <property type="protein sequence ID" value="SDX71848.1"/>
    <property type="molecule type" value="Genomic_DNA"/>
</dbReference>
<keyword evidence="2" id="KW-1185">Reference proteome</keyword>
<dbReference type="OrthoDB" id="9802050at2"/>
<protein>
    <submittedName>
        <fullName evidence="1">N-formylglutamate deformylase</fullName>
    </submittedName>
</protein>
<dbReference type="SUPFAM" id="SSF53187">
    <property type="entry name" value="Zn-dependent exopeptidases"/>
    <property type="match status" value="1"/>
</dbReference>
<dbReference type="STRING" id="356660.SAMN05444336_1093"/>
<dbReference type="Proteomes" id="UP000199118">
    <property type="component" value="Unassembled WGS sequence"/>
</dbReference>
<proteinExistence type="predicted"/>
<dbReference type="AlphaFoldDB" id="A0A1H3E0N2"/>
<dbReference type="Pfam" id="PF05013">
    <property type="entry name" value="FGase"/>
    <property type="match status" value="1"/>
</dbReference>
<organism evidence="1 2">
    <name type="scientific">Albimonas donghaensis</name>
    <dbReference type="NCBI Taxonomy" id="356660"/>
    <lineage>
        <taxon>Bacteria</taxon>
        <taxon>Pseudomonadati</taxon>
        <taxon>Pseudomonadota</taxon>
        <taxon>Alphaproteobacteria</taxon>
        <taxon>Rhodobacterales</taxon>
        <taxon>Paracoccaceae</taxon>
        <taxon>Albimonas</taxon>
    </lineage>
</organism>
<sequence length="296" mass="31956">MNTSDFADSDRFRILRPAPGAGGHSVASVFSSPHSGRDYPEDLLRASRLNAHDLRRSEDAFVERLFDAAPDLGAPLIHALAPRAYVDLNRGPEEMDPALIAGVRAAGLNPRLAAGLGVIPRVVAEGVTIYNGKLTQEVAQDRLRRCYRPYHAALQGLLDEARARTGRALLIDCHSMPSDALRAVPRIRGRRPEIILGDRFGVSCAPWIMAECERAFSDVGFAVARNSPFAGGYITQKYGRPARGVHAIQVEIDRALYLDEARVAPGPAFEAVRAALRPVIARLAALGPDATALAAE</sequence>
<gene>
    <name evidence="1" type="ORF">SAMN05444336_1093</name>
</gene>
<dbReference type="InterPro" id="IPR007709">
    <property type="entry name" value="N-FG_amidohydro"/>
</dbReference>
<dbReference type="Gene3D" id="3.40.630.40">
    <property type="entry name" value="Zn-dependent exopeptidases"/>
    <property type="match status" value="1"/>
</dbReference>
<name>A0A1H3E0N2_9RHOB</name>
<evidence type="ECO:0000313" key="1">
    <source>
        <dbReference type="EMBL" id="SDX71848.1"/>
    </source>
</evidence>